<feature type="binding site" evidence="13">
    <location>
        <position position="21"/>
    </location>
    <ligand>
        <name>UDP-N-acetyl-alpha-D-muramoyl-L-alanyl-D-glutamate</name>
        <dbReference type="ChEBI" id="CHEBI:83900"/>
    </ligand>
</feature>
<evidence type="ECO:0000256" key="6">
    <source>
        <dbReference type="ARBA" id="ARBA00023316"/>
    </source>
</evidence>
<feature type="binding site" evidence="13">
    <location>
        <position position="463"/>
    </location>
    <ligand>
        <name>meso-2,6-diaminopimelate</name>
        <dbReference type="ChEBI" id="CHEBI:57791"/>
    </ligand>
</feature>
<keyword evidence="13" id="KW-0067">ATP-binding</keyword>
<dbReference type="GO" id="GO:0009252">
    <property type="term" value="P:peptidoglycan biosynthetic process"/>
    <property type="evidence" value="ECO:0007669"/>
    <property type="project" value="UniProtKB-UniRule"/>
</dbReference>
<dbReference type="InterPro" id="IPR013221">
    <property type="entry name" value="Mur_ligase_cen"/>
</dbReference>
<dbReference type="GO" id="GO:0008765">
    <property type="term" value="F:UDP-N-acetylmuramoylalanyl-D-glutamate-2,6-diaminopimelate ligase activity"/>
    <property type="evidence" value="ECO:0007669"/>
    <property type="project" value="UniProtKB-UniRule"/>
</dbReference>
<keyword evidence="13" id="KW-0547">Nucleotide-binding</keyword>
<dbReference type="SUPFAM" id="SSF53244">
    <property type="entry name" value="MurD-like peptide ligases, peptide-binding domain"/>
    <property type="match status" value="1"/>
</dbReference>
<feature type="short sequence motif" description="Meso-diaminopimelate recognition motif" evidence="13">
    <location>
        <begin position="401"/>
        <end position="404"/>
    </location>
</feature>
<feature type="binding site" evidence="13">
    <location>
        <begin position="102"/>
        <end position="108"/>
    </location>
    <ligand>
        <name>ATP</name>
        <dbReference type="ChEBI" id="CHEBI:30616"/>
    </ligand>
</feature>
<dbReference type="InterPro" id="IPR036565">
    <property type="entry name" value="Mur-like_cat_sf"/>
</dbReference>
<evidence type="ECO:0000256" key="12">
    <source>
        <dbReference type="ARBA" id="ARBA00081560"/>
    </source>
</evidence>
<dbReference type="InterPro" id="IPR004101">
    <property type="entry name" value="Mur_ligase_C"/>
</dbReference>
<dbReference type="GO" id="GO:0005524">
    <property type="term" value="F:ATP binding"/>
    <property type="evidence" value="ECO:0007669"/>
    <property type="project" value="UniProtKB-UniRule"/>
</dbReference>
<dbReference type="Proteomes" id="UP000055136">
    <property type="component" value="Chromosome"/>
</dbReference>
<evidence type="ECO:0000256" key="2">
    <source>
        <dbReference type="ARBA" id="ARBA00022618"/>
    </source>
</evidence>
<feature type="binding site" evidence="13">
    <location>
        <begin position="401"/>
        <end position="404"/>
    </location>
    <ligand>
        <name>meso-2,6-diaminopimelate</name>
        <dbReference type="ChEBI" id="CHEBI:57791"/>
    </ligand>
</feature>
<feature type="binding site" evidence="13">
    <location>
        <position position="171"/>
    </location>
    <ligand>
        <name>UDP-N-acetyl-alpha-D-muramoyl-L-alanyl-D-glutamate</name>
        <dbReference type="ChEBI" id="CHEBI:83900"/>
    </ligand>
</feature>
<feature type="modified residue" description="N6-carboxylysine" evidence="13">
    <location>
        <position position="211"/>
    </location>
</feature>
<dbReference type="NCBIfam" id="NF001126">
    <property type="entry name" value="PRK00139.1-4"/>
    <property type="match status" value="1"/>
</dbReference>
<keyword evidence="5 13" id="KW-0131">Cell cycle</keyword>
<dbReference type="EMBL" id="CP013099">
    <property type="protein sequence ID" value="ALP52325.1"/>
    <property type="molecule type" value="Genomic_DNA"/>
</dbReference>
<dbReference type="PANTHER" id="PTHR23135">
    <property type="entry name" value="MUR LIGASE FAMILY MEMBER"/>
    <property type="match status" value="1"/>
</dbReference>
<dbReference type="EC" id="6.3.2.13" evidence="8 13"/>
<evidence type="ECO:0000313" key="19">
    <source>
        <dbReference type="Proteomes" id="UP000055136"/>
    </source>
</evidence>
<evidence type="ECO:0000256" key="9">
    <source>
        <dbReference type="ARBA" id="ARBA00072883"/>
    </source>
</evidence>
<protein>
    <recommendedName>
        <fullName evidence="9 13">UDP-N-acetylmuramoyl-L-alanyl-D-glutamate--2,6-diaminopimelate ligase</fullName>
        <ecNumber evidence="8 13">6.3.2.13</ecNumber>
    </recommendedName>
    <alternativeName>
        <fullName evidence="10 13">Meso-A2pm-adding enzyme</fullName>
    </alternativeName>
    <alternativeName>
        <fullName evidence="11 13">Meso-diaminopimelate-adding enzyme</fullName>
    </alternativeName>
    <alternativeName>
        <fullName evidence="12 13">UDP-MurNAc-L-Ala-D-Glu:meso-diaminopimelate ligase</fullName>
    </alternativeName>
    <alternativeName>
        <fullName evidence="13">UDP-MurNAc-tripeptide synthetase</fullName>
    </alternativeName>
    <alternativeName>
        <fullName evidence="13">UDP-N-acetylmuramyl-tripeptide synthetase</fullName>
    </alternativeName>
</protein>
<keyword evidence="19" id="KW-1185">Reference proteome</keyword>
<comment type="PTM">
    <text evidence="13">Carboxylation is probably crucial for Mg(2+) binding and, consequently, for the gamma-phosphate positioning of ATP.</text>
</comment>
<evidence type="ECO:0000259" key="16">
    <source>
        <dbReference type="Pfam" id="PF02875"/>
    </source>
</evidence>
<dbReference type="InterPro" id="IPR000713">
    <property type="entry name" value="Mur_ligase_N"/>
</dbReference>
<dbReference type="NCBIfam" id="NF001124">
    <property type="entry name" value="PRK00139.1-2"/>
    <property type="match status" value="1"/>
</dbReference>
<keyword evidence="13" id="KW-0460">Magnesium</keyword>
<evidence type="ECO:0000259" key="17">
    <source>
        <dbReference type="Pfam" id="PF08245"/>
    </source>
</evidence>
<proteinExistence type="inferred from homology"/>
<name>A0A0S2TAZ7_9GAMM</name>
<feature type="binding site" evidence="13">
    <location>
        <position position="377"/>
    </location>
    <ligand>
        <name>meso-2,6-diaminopimelate</name>
        <dbReference type="ChEBI" id="CHEBI:57791"/>
    </ligand>
</feature>
<dbReference type="GO" id="GO:0008360">
    <property type="term" value="P:regulation of cell shape"/>
    <property type="evidence" value="ECO:0007669"/>
    <property type="project" value="UniProtKB-KW"/>
</dbReference>
<dbReference type="HAMAP" id="MF_00208">
    <property type="entry name" value="MurE"/>
    <property type="match status" value="1"/>
</dbReference>
<feature type="binding site" evidence="13">
    <location>
        <position position="177"/>
    </location>
    <ligand>
        <name>UDP-N-acetyl-alpha-D-muramoyl-L-alanyl-D-glutamate</name>
        <dbReference type="ChEBI" id="CHEBI:83900"/>
    </ligand>
</feature>
<evidence type="ECO:0000256" key="7">
    <source>
        <dbReference type="ARBA" id="ARBA00050251"/>
    </source>
</evidence>
<dbReference type="Gene3D" id="3.40.1190.10">
    <property type="entry name" value="Mur-like, catalytic domain"/>
    <property type="match status" value="1"/>
</dbReference>
<comment type="cofactor">
    <cofactor evidence="13">
        <name>Mg(2+)</name>
        <dbReference type="ChEBI" id="CHEBI:18420"/>
    </cofactor>
</comment>
<dbReference type="Pfam" id="PF01225">
    <property type="entry name" value="Mur_ligase"/>
    <property type="match status" value="1"/>
</dbReference>
<evidence type="ECO:0000256" key="3">
    <source>
        <dbReference type="ARBA" id="ARBA00022960"/>
    </source>
</evidence>
<dbReference type="NCBIfam" id="TIGR01085">
    <property type="entry name" value="murE"/>
    <property type="match status" value="1"/>
</dbReference>
<dbReference type="InterPro" id="IPR036615">
    <property type="entry name" value="Mur_ligase_C_dom_sf"/>
</dbReference>
<keyword evidence="4 13" id="KW-0573">Peptidoglycan synthesis</keyword>
<dbReference type="InterPro" id="IPR035911">
    <property type="entry name" value="MurE/MurF_N"/>
</dbReference>
<comment type="catalytic activity">
    <reaction evidence="7 13">
        <text>UDP-N-acetyl-alpha-D-muramoyl-L-alanyl-D-glutamate + meso-2,6-diaminopimelate + ATP = UDP-N-acetyl-alpha-D-muramoyl-L-alanyl-gamma-D-glutamyl-meso-2,6-diaminopimelate + ADP + phosphate + H(+)</text>
        <dbReference type="Rhea" id="RHEA:23676"/>
        <dbReference type="ChEBI" id="CHEBI:15378"/>
        <dbReference type="ChEBI" id="CHEBI:30616"/>
        <dbReference type="ChEBI" id="CHEBI:43474"/>
        <dbReference type="ChEBI" id="CHEBI:57791"/>
        <dbReference type="ChEBI" id="CHEBI:83900"/>
        <dbReference type="ChEBI" id="CHEBI:83905"/>
        <dbReference type="ChEBI" id="CHEBI:456216"/>
        <dbReference type="EC" id="6.3.2.13"/>
    </reaction>
</comment>
<feature type="domain" description="Mur ligase N-terminal catalytic" evidence="15">
    <location>
        <begin position="14"/>
        <end position="88"/>
    </location>
</feature>
<dbReference type="GO" id="GO:0051301">
    <property type="term" value="P:cell division"/>
    <property type="evidence" value="ECO:0007669"/>
    <property type="project" value="UniProtKB-KW"/>
</dbReference>
<comment type="subcellular location">
    <subcellularLocation>
        <location evidence="13 14">Cytoplasm</location>
    </subcellularLocation>
</comment>
<evidence type="ECO:0000256" key="10">
    <source>
        <dbReference type="ARBA" id="ARBA00075482"/>
    </source>
</evidence>
<accession>A0A0S2TAZ7</accession>
<evidence type="ECO:0000259" key="15">
    <source>
        <dbReference type="Pfam" id="PF01225"/>
    </source>
</evidence>
<dbReference type="Gene3D" id="3.90.190.20">
    <property type="entry name" value="Mur ligase, C-terminal domain"/>
    <property type="match status" value="1"/>
</dbReference>
<comment type="caution">
    <text evidence="13">Lacks conserved residue(s) required for the propagation of feature annotation.</text>
</comment>
<dbReference type="GO" id="GO:0000287">
    <property type="term" value="F:magnesium ion binding"/>
    <property type="evidence" value="ECO:0007669"/>
    <property type="project" value="UniProtKB-UniRule"/>
</dbReference>
<comment type="similarity">
    <text evidence="1 13">Belongs to the MurCDEF family. MurE subfamily.</text>
</comment>
<dbReference type="FunFam" id="3.90.190.20:FF:000006">
    <property type="entry name" value="UDP-N-acetylmuramoyl-L-alanyl-D-glutamate--2,6-diaminopimelate ligase"/>
    <property type="match status" value="1"/>
</dbReference>
<gene>
    <name evidence="13" type="primary">murE</name>
    <name evidence="18" type="ORF">Tel_03740</name>
</gene>
<organism evidence="18 19">
    <name type="scientific">Candidatus Tenderia electrophaga</name>
    <dbReference type="NCBI Taxonomy" id="1748243"/>
    <lineage>
        <taxon>Bacteria</taxon>
        <taxon>Pseudomonadati</taxon>
        <taxon>Pseudomonadota</taxon>
        <taxon>Gammaproteobacteria</taxon>
        <taxon>Candidatus Tenderiales</taxon>
        <taxon>Candidatus Tenderiaceae</taxon>
        <taxon>Candidatus Tenderia</taxon>
    </lineage>
</organism>
<sequence>MSGLVDGPVADIRVTGLCLDSRRVQAGDVFCALPGTRTDGRRYIEAAIAAGAAAVIYDAAQHLSQGAVPCLPVSDLKHRLGLIAERFYTAPSQQLFVIGVTGTNGKTSCSHFIAQALHSAAEPAALIGTLGNGFVDRLEAASHTTPDAITLHALLRRLADAGARSVAMEVSSHGLEQGRVSGVGFDLAVFTNLSHEHLDYHGDMTSYGRAKARLFHMPELRYAVINADDRFAQNLLTELPESLETLVYSLADACHGDNAVCGEILSQGRDGLLLAVHTPWGAGRLHSGLLGRFNASNLLAVLSTLLLKGMGLETALKKLSQLRTVPGRMERFGGEHDQPLVVVDYAHTPDALEQVLITLREHCAARLWCVFGCGGERDRAKRPLMGGIAARHADHIILTDDNPRHEDGAAIIAEIASGIDSCIDSGIDAGHVLVLRDRARAIRHAVSQAAANDVVLVAGKGHEDYQDVGDDRRPFSDADQVRQALGLAA</sequence>
<evidence type="ECO:0000256" key="11">
    <source>
        <dbReference type="ARBA" id="ARBA00076158"/>
    </source>
</evidence>
<dbReference type="GO" id="GO:0071555">
    <property type="term" value="P:cell wall organization"/>
    <property type="evidence" value="ECO:0007669"/>
    <property type="project" value="UniProtKB-KW"/>
</dbReference>
<evidence type="ECO:0000256" key="13">
    <source>
        <dbReference type="HAMAP-Rule" id="MF_00208"/>
    </source>
</evidence>
<keyword evidence="3 13" id="KW-0133">Cell shape</keyword>
<dbReference type="AlphaFoldDB" id="A0A0S2TAZ7"/>
<reference evidence="18" key="1">
    <citation type="submission" date="2015-10" db="EMBL/GenBank/DDBJ databases">
        <title>Description of Candidatus Tenderia electrophaga gen. nov, sp. nov., an Uncultivated Electroautotroph from a Biocathode Enrichment.</title>
        <authorList>
            <person name="Eddie B.J."/>
            <person name="Malanoski A.P."/>
            <person name="Wang Z."/>
            <person name="Hall R.J."/>
            <person name="Oh S.D."/>
            <person name="Heiner C."/>
            <person name="Lin B."/>
            <person name="Strycharz-Glaven S.M."/>
        </authorList>
    </citation>
    <scope>NUCLEOTIDE SEQUENCE [LARGE SCALE GENOMIC DNA]</scope>
    <source>
        <strain evidence="18">NRL1</strain>
    </source>
</reference>
<evidence type="ECO:0000313" key="18">
    <source>
        <dbReference type="EMBL" id="ALP52325.1"/>
    </source>
</evidence>
<keyword evidence="13" id="KW-0436">Ligase</keyword>
<dbReference type="Pfam" id="PF08245">
    <property type="entry name" value="Mur_ligase_M"/>
    <property type="match status" value="1"/>
</dbReference>
<dbReference type="Gene3D" id="3.40.1390.10">
    <property type="entry name" value="MurE/MurF, N-terminal domain"/>
    <property type="match status" value="1"/>
</dbReference>
<feature type="binding site" evidence="13">
    <location>
        <position position="19"/>
    </location>
    <ligand>
        <name>UDP-N-acetyl-alpha-D-muramoyl-L-alanyl-D-glutamate</name>
        <dbReference type="ChEBI" id="CHEBI:83900"/>
    </ligand>
</feature>
<feature type="binding site" evidence="13">
    <location>
        <position position="459"/>
    </location>
    <ligand>
        <name>meso-2,6-diaminopimelate</name>
        <dbReference type="ChEBI" id="CHEBI:57791"/>
    </ligand>
</feature>
<feature type="domain" description="Mur ligase C-terminal" evidence="16">
    <location>
        <begin position="327"/>
        <end position="461"/>
    </location>
</feature>
<dbReference type="Pfam" id="PF02875">
    <property type="entry name" value="Mur_ligase_C"/>
    <property type="match status" value="1"/>
</dbReference>
<dbReference type="KEGG" id="tee:Tel_03740"/>
<evidence type="ECO:0000256" key="4">
    <source>
        <dbReference type="ARBA" id="ARBA00022984"/>
    </source>
</evidence>
<keyword evidence="2 13" id="KW-0132">Cell division</keyword>
<dbReference type="PANTHER" id="PTHR23135:SF4">
    <property type="entry name" value="UDP-N-ACETYLMURAMOYL-L-ALANYL-D-GLUTAMATE--2,6-DIAMINOPIMELATE LIGASE MURE HOMOLOG, CHLOROPLASTIC"/>
    <property type="match status" value="1"/>
</dbReference>
<evidence type="ECO:0000256" key="1">
    <source>
        <dbReference type="ARBA" id="ARBA00005898"/>
    </source>
</evidence>
<keyword evidence="6 13" id="KW-0961">Cell wall biogenesis/degradation</keyword>
<comment type="pathway">
    <text evidence="13 14">Cell wall biogenesis; peptidoglycan biosynthesis.</text>
</comment>
<feature type="binding site" evidence="13">
    <location>
        <position position="179"/>
    </location>
    <ligand>
        <name>UDP-N-acetyl-alpha-D-muramoyl-L-alanyl-D-glutamate</name>
        <dbReference type="ChEBI" id="CHEBI:83900"/>
    </ligand>
</feature>
<dbReference type="GO" id="GO:0005737">
    <property type="term" value="C:cytoplasm"/>
    <property type="evidence" value="ECO:0007669"/>
    <property type="project" value="UniProtKB-SubCell"/>
</dbReference>
<dbReference type="UniPathway" id="UPA00219"/>
<comment type="function">
    <text evidence="13">Catalyzes the addition of meso-diaminopimelic acid to the nucleotide precursor UDP-N-acetylmuramoyl-L-alanyl-D-glutamate (UMAG) in the biosynthesis of bacterial cell-wall peptidoglycan.</text>
</comment>
<feature type="binding site" evidence="13">
    <location>
        <begin position="144"/>
        <end position="145"/>
    </location>
    <ligand>
        <name>UDP-N-acetyl-alpha-D-muramoyl-L-alanyl-D-glutamate</name>
        <dbReference type="ChEBI" id="CHEBI:83900"/>
    </ligand>
</feature>
<dbReference type="STRING" id="1748243.Tel_03740"/>
<dbReference type="SUPFAM" id="SSF63418">
    <property type="entry name" value="MurE/MurF N-terminal domain"/>
    <property type="match status" value="1"/>
</dbReference>
<dbReference type="InterPro" id="IPR005761">
    <property type="entry name" value="UDP-N-AcMur-Glu-dNH2Pim_ligase"/>
</dbReference>
<evidence type="ECO:0000256" key="5">
    <source>
        <dbReference type="ARBA" id="ARBA00023306"/>
    </source>
</evidence>
<evidence type="ECO:0000256" key="14">
    <source>
        <dbReference type="RuleBase" id="RU004135"/>
    </source>
</evidence>
<feature type="domain" description="Mur ligase central" evidence="17">
    <location>
        <begin position="100"/>
        <end position="303"/>
    </location>
</feature>
<keyword evidence="13" id="KW-0963">Cytoplasm</keyword>
<evidence type="ECO:0000256" key="8">
    <source>
        <dbReference type="ARBA" id="ARBA00066633"/>
    </source>
</evidence>
<dbReference type="SUPFAM" id="SSF53623">
    <property type="entry name" value="MurD-like peptide ligases, catalytic domain"/>
    <property type="match status" value="1"/>
</dbReference>